<protein>
    <recommendedName>
        <fullName evidence="2">Immunoglobulin domain-containing protein</fullName>
    </recommendedName>
</protein>
<sequence length="230" mass="25501">MRIIIFLGLLSVIVNGVGFGDSDEVKSVSAMEGESVTLDTDIVKQTDDLIVWTYGPNKTIVAIINGKASSFRLSEDERFRLGVNLNKQTGDLTISDVRTNHSGLYSLKISSNSTPSYKNFNLTVYARLPVPVITNSSSSERSSSLKCSVLCSVMNVSHDGIEKLTKNFAHTTTRRTRRTDVSYLQMLSVIKVCTSEPYKRVPKVHLVTNGVPRAVHDHRRSVRDCVHGRN</sequence>
<evidence type="ECO:0000313" key="4">
    <source>
        <dbReference type="Proteomes" id="UP000324632"/>
    </source>
</evidence>
<dbReference type="InterPro" id="IPR036179">
    <property type="entry name" value="Ig-like_dom_sf"/>
</dbReference>
<dbReference type="Proteomes" id="UP000324632">
    <property type="component" value="Chromosome 14"/>
</dbReference>
<feature type="signal peptide" evidence="1">
    <location>
        <begin position="1"/>
        <end position="16"/>
    </location>
</feature>
<evidence type="ECO:0000256" key="1">
    <source>
        <dbReference type="SAM" id="SignalP"/>
    </source>
</evidence>
<feature type="domain" description="Immunoglobulin" evidence="2">
    <location>
        <begin position="25"/>
        <end position="125"/>
    </location>
</feature>
<organism evidence="3 4">
    <name type="scientific">Triplophysa tibetana</name>
    <dbReference type="NCBI Taxonomy" id="1572043"/>
    <lineage>
        <taxon>Eukaryota</taxon>
        <taxon>Metazoa</taxon>
        <taxon>Chordata</taxon>
        <taxon>Craniata</taxon>
        <taxon>Vertebrata</taxon>
        <taxon>Euteleostomi</taxon>
        <taxon>Actinopterygii</taxon>
        <taxon>Neopterygii</taxon>
        <taxon>Teleostei</taxon>
        <taxon>Ostariophysi</taxon>
        <taxon>Cypriniformes</taxon>
        <taxon>Nemacheilidae</taxon>
        <taxon>Triplophysa</taxon>
    </lineage>
</organism>
<reference evidence="3 4" key="1">
    <citation type="journal article" date="2019" name="Mol. Ecol. Resour.">
        <title>Chromosome-level genome assembly of Triplophysa tibetana, a fish adapted to the harsh high-altitude environment of the Tibetan Plateau.</title>
        <authorList>
            <person name="Yang X."/>
            <person name="Liu H."/>
            <person name="Ma Z."/>
            <person name="Zou Y."/>
            <person name="Zou M."/>
            <person name="Mao Y."/>
            <person name="Li X."/>
            <person name="Wang H."/>
            <person name="Chen T."/>
            <person name="Wang W."/>
            <person name="Yang R."/>
        </authorList>
    </citation>
    <scope>NUCLEOTIDE SEQUENCE [LARGE SCALE GENOMIC DNA]</scope>
    <source>
        <strain evidence="3">TTIB1903HZAU</strain>
        <tissue evidence="3">Muscle</tissue>
    </source>
</reference>
<dbReference type="AlphaFoldDB" id="A0A5A9NQU4"/>
<dbReference type="InterPro" id="IPR013106">
    <property type="entry name" value="Ig_V-set"/>
</dbReference>
<accession>A0A5A9NQU4</accession>
<comment type="caution">
    <text evidence="3">The sequence shown here is derived from an EMBL/GenBank/DDBJ whole genome shotgun (WGS) entry which is preliminary data.</text>
</comment>
<evidence type="ECO:0000313" key="3">
    <source>
        <dbReference type="EMBL" id="KAA0711783.1"/>
    </source>
</evidence>
<dbReference type="Pfam" id="PF07686">
    <property type="entry name" value="V-set"/>
    <property type="match status" value="1"/>
</dbReference>
<dbReference type="EMBL" id="SOYY01000014">
    <property type="protein sequence ID" value="KAA0711783.1"/>
    <property type="molecule type" value="Genomic_DNA"/>
</dbReference>
<dbReference type="InterPro" id="IPR013783">
    <property type="entry name" value="Ig-like_fold"/>
</dbReference>
<dbReference type="PANTHER" id="PTHR21063">
    <property type="entry name" value="LFA-3"/>
    <property type="match status" value="1"/>
</dbReference>
<keyword evidence="1" id="KW-0732">Signal</keyword>
<dbReference type="SMART" id="SM00409">
    <property type="entry name" value="IG"/>
    <property type="match status" value="1"/>
</dbReference>
<dbReference type="Gene3D" id="2.60.40.10">
    <property type="entry name" value="Immunoglobulins"/>
    <property type="match status" value="1"/>
</dbReference>
<keyword evidence="4" id="KW-1185">Reference proteome</keyword>
<proteinExistence type="predicted"/>
<evidence type="ECO:0000259" key="2">
    <source>
        <dbReference type="SMART" id="SM00409"/>
    </source>
</evidence>
<dbReference type="InterPro" id="IPR003599">
    <property type="entry name" value="Ig_sub"/>
</dbReference>
<name>A0A5A9NQU4_9TELE</name>
<dbReference type="SUPFAM" id="SSF48726">
    <property type="entry name" value="Immunoglobulin"/>
    <property type="match status" value="1"/>
</dbReference>
<feature type="chain" id="PRO_5023091581" description="Immunoglobulin domain-containing protein" evidence="1">
    <location>
        <begin position="17"/>
        <end position="230"/>
    </location>
</feature>
<dbReference type="PANTHER" id="PTHR21063:SF4">
    <property type="entry name" value="CD48 ANTIGEN-RELATED"/>
    <property type="match status" value="1"/>
</dbReference>
<gene>
    <name evidence="3" type="ORF">E1301_Tti019098</name>
</gene>